<feature type="compositionally biased region" description="Polar residues" evidence="1">
    <location>
        <begin position="39"/>
        <end position="54"/>
    </location>
</feature>
<gene>
    <name evidence="2" type="ORF">TPAR_03297</name>
</gene>
<evidence type="ECO:0000313" key="2">
    <source>
        <dbReference type="EMBL" id="POR36505.1"/>
    </source>
</evidence>
<accession>A0A2S4L241</accession>
<feature type="region of interest" description="Disordered" evidence="1">
    <location>
        <begin position="420"/>
        <end position="451"/>
    </location>
</feature>
<feature type="compositionally biased region" description="Basic and acidic residues" evidence="1">
    <location>
        <begin position="55"/>
        <end position="72"/>
    </location>
</feature>
<evidence type="ECO:0000256" key="1">
    <source>
        <dbReference type="SAM" id="MobiDB-lite"/>
    </source>
</evidence>
<feature type="compositionally biased region" description="Polar residues" evidence="1">
    <location>
        <begin position="420"/>
        <end position="442"/>
    </location>
</feature>
<proteinExistence type="predicted"/>
<feature type="compositionally biased region" description="Basic and acidic residues" evidence="1">
    <location>
        <begin position="7"/>
        <end position="18"/>
    </location>
</feature>
<feature type="region of interest" description="Disordered" evidence="1">
    <location>
        <begin position="1"/>
        <end position="88"/>
    </location>
</feature>
<dbReference type="Proteomes" id="UP000237481">
    <property type="component" value="Unassembled WGS sequence"/>
</dbReference>
<comment type="caution">
    <text evidence="2">The sequence shown here is derived from an EMBL/GenBank/DDBJ whole genome shotgun (WGS) entry which is preliminary data.</text>
</comment>
<feature type="compositionally biased region" description="Gly residues" evidence="1">
    <location>
        <begin position="164"/>
        <end position="181"/>
    </location>
</feature>
<dbReference type="OrthoDB" id="5145552at2759"/>
<dbReference type="EMBL" id="PKSG01000315">
    <property type="protein sequence ID" value="POR36505.1"/>
    <property type="molecule type" value="Genomic_DNA"/>
</dbReference>
<feature type="region of interest" description="Disordered" evidence="1">
    <location>
        <begin position="157"/>
        <end position="244"/>
    </location>
</feature>
<sequence>MAVPDGQNHRRVDSRLAHAESQSSPGRDVDDGGVKRPNDPTTAQQDSATNSQHVGETRLDAATRPQDIDETHASPAPPVFQLPGPERIHNGWDASNVSTAKCDMCHRQRCGTIQKCSECKLSVCKECAYADRLQDDGRHVLDPQAVDWDTAPFLSKGRKIRASRGGGGRGSRGGRGAGRARGQGRGRGRGRRGAQSRAASSRATSASFSPTVSPRTDTVSPNIDDKWEEDCDWGGGEHMPTSEAASFYNRPIKRARDAISPTASPPTEVQDVAQILAGMPRVPPNDERGSMKRRKYSYQQSPLNNVLPPVRSVPDPRQLGYLPSLRTLHPPLASDIVPLQPPILNRGIPPPGATPVAYMGHVSAPRDDTVYRNASQALANASFGAQHQASRVYHYPPTAPHYYNSGGSAVSYNTPSLSPAAQHSVRESQTVGRTQFNDTSFVENPYGQYPSHGYDERTRGYGSPSVYCSVESQAAVSSRGGVYGSPAEPKGQRDVVPMGMVKEQGTKLKEDACDIKRSEHRDWPLGHCLRLAAKRSWSRILAKGLTVDRREAFEHFCAATNFAIRDIGLGERNNAARSWLCEQDRRLAGDGAVPTSRMPVSSFLPSAAKSDEN</sequence>
<dbReference type="AlphaFoldDB" id="A0A2S4L241"/>
<evidence type="ECO:0000313" key="3">
    <source>
        <dbReference type="Proteomes" id="UP000237481"/>
    </source>
</evidence>
<feature type="region of interest" description="Disordered" evidence="1">
    <location>
        <begin position="590"/>
        <end position="613"/>
    </location>
</feature>
<reference evidence="2 3" key="1">
    <citation type="submission" date="2018-01" db="EMBL/GenBank/DDBJ databases">
        <title>Harnessing the power of phylogenomics to disentangle the directionality and signatures of interkingdom host jumping in the parasitic fungal genus Tolypocladium.</title>
        <authorList>
            <person name="Quandt C.A."/>
            <person name="Patterson W."/>
            <person name="Spatafora J.W."/>
        </authorList>
    </citation>
    <scope>NUCLEOTIDE SEQUENCE [LARGE SCALE GENOMIC DNA]</scope>
    <source>
        <strain evidence="2 3">NRBC 100945</strain>
    </source>
</reference>
<protein>
    <submittedName>
        <fullName evidence="2">Uncharacterized protein</fullName>
    </submittedName>
</protein>
<feature type="compositionally biased region" description="Polar residues" evidence="1">
    <location>
        <begin position="204"/>
        <end position="221"/>
    </location>
</feature>
<feature type="compositionally biased region" description="Basic and acidic residues" evidence="1">
    <location>
        <begin position="27"/>
        <end position="38"/>
    </location>
</feature>
<feature type="compositionally biased region" description="Basic residues" evidence="1">
    <location>
        <begin position="182"/>
        <end position="194"/>
    </location>
</feature>
<keyword evidence="3" id="KW-1185">Reference proteome</keyword>
<name>A0A2S4L241_9HYPO</name>
<organism evidence="2 3">
    <name type="scientific">Tolypocladium paradoxum</name>
    <dbReference type="NCBI Taxonomy" id="94208"/>
    <lineage>
        <taxon>Eukaryota</taxon>
        <taxon>Fungi</taxon>
        <taxon>Dikarya</taxon>
        <taxon>Ascomycota</taxon>
        <taxon>Pezizomycotina</taxon>
        <taxon>Sordariomycetes</taxon>
        <taxon>Hypocreomycetidae</taxon>
        <taxon>Hypocreales</taxon>
        <taxon>Ophiocordycipitaceae</taxon>
        <taxon>Tolypocladium</taxon>
    </lineage>
</organism>